<reference evidence="1 2" key="1">
    <citation type="journal article" date="2024" name="Ann. Entomol. Soc. Am.">
        <title>Genomic analyses of the southern and eastern yellowjacket wasps (Hymenoptera: Vespidae) reveal evolutionary signatures of social life.</title>
        <authorList>
            <person name="Catto M.A."/>
            <person name="Caine P.B."/>
            <person name="Orr S.E."/>
            <person name="Hunt B.G."/>
            <person name="Goodisman M.A.D."/>
        </authorList>
    </citation>
    <scope>NUCLEOTIDE SEQUENCE [LARGE SCALE GENOMIC DNA]</scope>
    <source>
        <strain evidence="1">233</strain>
        <tissue evidence="1">Head and thorax</tissue>
    </source>
</reference>
<comment type="caution">
    <text evidence="1">The sequence shown here is derived from an EMBL/GenBank/DDBJ whole genome shotgun (WGS) entry which is preliminary data.</text>
</comment>
<proteinExistence type="predicted"/>
<evidence type="ECO:0000313" key="1">
    <source>
        <dbReference type="EMBL" id="KAL2719476.1"/>
    </source>
</evidence>
<sequence>MDRIIKEVTKTSENEQNMEGNLRTRDSSEKWGLEIINLLCRTVFCTTLPIIVLNPLTEMHSQNVRNKKKMKEETWRLKMEDHEIFSTYKYTLIPRRQTFQSAVQSSQLGTLENMHLDVGKLSNKILCG</sequence>
<dbReference type="AlphaFoldDB" id="A0ABD2AFS7"/>
<dbReference type="EMBL" id="JAUDFV010000149">
    <property type="protein sequence ID" value="KAL2719476.1"/>
    <property type="molecule type" value="Genomic_DNA"/>
</dbReference>
<keyword evidence="2" id="KW-1185">Reference proteome</keyword>
<protein>
    <submittedName>
        <fullName evidence="1">Uncharacterized protein</fullName>
    </submittedName>
</protein>
<organism evidence="1 2">
    <name type="scientific">Vespula squamosa</name>
    <name type="common">Southern yellow jacket</name>
    <name type="synonym">Wasp</name>
    <dbReference type="NCBI Taxonomy" id="30214"/>
    <lineage>
        <taxon>Eukaryota</taxon>
        <taxon>Metazoa</taxon>
        <taxon>Ecdysozoa</taxon>
        <taxon>Arthropoda</taxon>
        <taxon>Hexapoda</taxon>
        <taxon>Insecta</taxon>
        <taxon>Pterygota</taxon>
        <taxon>Neoptera</taxon>
        <taxon>Endopterygota</taxon>
        <taxon>Hymenoptera</taxon>
        <taxon>Apocrita</taxon>
        <taxon>Aculeata</taxon>
        <taxon>Vespoidea</taxon>
        <taxon>Vespidae</taxon>
        <taxon>Vespinae</taxon>
        <taxon>Vespula</taxon>
    </lineage>
</organism>
<name>A0ABD2AFS7_VESSQ</name>
<accession>A0ABD2AFS7</accession>
<evidence type="ECO:0000313" key="2">
    <source>
        <dbReference type="Proteomes" id="UP001607302"/>
    </source>
</evidence>
<gene>
    <name evidence="1" type="ORF">V1478_010938</name>
</gene>
<dbReference type="Proteomes" id="UP001607302">
    <property type="component" value="Unassembled WGS sequence"/>
</dbReference>